<reference evidence="9 10" key="1">
    <citation type="submission" date="2016-12" db="EMBL/GenBank/DDBJ databases">
        <title>Trade-off between light-utilization and light-protection in marine flavobacteria.</title>
        <authorList>
            <person name="Kumagai Y."/>
            <person name="Yoshizawa S."/>
            <person name="Kogure K."/>
            <person name="Iwasaki W."/>
        </authorList>
    </citation>
    <scope>NUCLEOTIDE SEQUENCE [LARGE SCALE GENOMIC DNA]</scope>
    <source>
        <strain evidence="9 10">NBRC 108759</strain>
    </source>
</reference>
<gene>
    <name evidence="9" type="ORF">BTO18_00015</name>
</gene>
<dbReference type="InterPro" id="IPR014721">
    <property type="entry name" value="Ribsml_uS5_D2-typ_fold_subgr"/>
</dbReference>
<dbReference type="EMBL" id="MSCN01000001">
    <property type="protein sequence ID" value="PQJ77663.1"/>
    <property type="molecule type" value="Genomic_DNA"/>
</dbReference>
<accession>A0A2S7WJ97</accession>
<name>A0A2S7WJ97_9FLAO</name>
<proteinExistence type="inferred from homology"/>
<dbReference type="InterPro" id="IPR036554">
    <property type="entry name" value="GHMP_kinase_C_sf"/>
</dbReference>
<evidence type="ECO:0000259" key="7">
    <source>
        <dbReference type="Pfam" id="PF08544"/>
    </source>
</evidence>
<dbReference type="PANTHER" id="PTHR10457">
    <property type="entry name" value="MEVALONATE KINASE/GALACTOKINASE"/>
    <property type="match status" value="1"/>
</dbReference>
<sequence length="363" mass="40271">MEEIVSIAPGRTCLFGDHQDYLGLPIIACAIDKYITLKAIKNNTNYFSIDLPDINQKRKIPVDFSHLKLEKRDFFLSTLRVLKRYNCIPNAGFDIHITGTIPINSGTSSSSALVVAWVQFLLETFGSKELLNPKSISQLAFESEVIEFNASGGKMDQYSIGLGNIIYLETGENFSYEILKTPITGIIMADSGVPKDTEGLLTKLKTNSWRAIEQVREQHQNFDVKNVDEKSIDNYIDLVSKELKPYLEATIGNYLVTKKALSAFKEDNFDIYKIGNLLNEHHHYLKNKLKITVPKIDKMIKSALQNNALGAKIVGSGGGGSIMALATENDEEKIISALKKAGAINVYKANVTGGAKVYIQKNN</sequence>
<dbReference type="SUPFAM" id="SSF55060">
    <property type="entry name" value="GHMP Kinase, C-terminal domain"/>
    <property type="match status" value="1"/>
</dbReference>
<dbReference type="InterPro" id="IPR013750">
    <property type="entry name" value="GHMP_kinase_C_dom"/>
</dbReference>
<evidence type="ECO:0000256" key="3">
    <source>
        <dbReference type="ARBA" id="ARBA00022777"/>
    </source>
</evidence>
<dbReference type="Pfam" id="PF00288">
    <property type="entry name" value="GHMP_kinases_N"/>
    <property type="match status" value="1"/>
</dbReference>
<dbReference type="InterPro" id="IPR019539">
    <property type="entry name" value="GalKase_N"/>
</dbReference>
<dbReference type="InterPro" id="IPR006204">
    <property type="entry name" value="GHMP_kinase_N_dom"/>
</dbReference>
<keyword evidence="4" id="KW-0067">ATP-binding</keyword>
<keyword evidence="5" id="KW-0299">Galactose metabolism</keyword>
<evidence type="ECO:0000256" key="4">
    <source>
        <dbReference type="ARBA" id="ARBA00022840"/>
    </source>
</evidence>
<dbReference type="AlphaFoldDB" id="A0A2S7WJ97"/>
<keyword evidence="10" id="KW-1185">Reference proteome</keyword>
<protein>
    <submittedName>
        <fullName evidence="9">Galactokinase</fullName>
    </submittedName>
</protein>
<keyword evidence="5" id="KW-0119">Carbohydrate metabolism</keyword>
<dbReference type="Gene3D" id="3.30.70.890">
    <property type="entry name" value="GHMP kinase, C-terminal domain"/>
    <property type="match status" value="1"/>
</dbReference>
<dbReference type="OrthoDB" id="1411003at2"/>
<comment type="similarity">
    <text evidence="1">Belongs to the GHMP kinase family. GalK subfamily.</text>
</comment>
<dbReference type="GO" id="GO:0004335">
    <property type="term" value="F:galactokinase activity"/>
    <property type="evidence" value="ECO:0007669"/>
    <property type="project" value="InterPro"/>
</dbReference>
<evidence type="ECO:0000259" key="8">
    <source>
        <dbReference type="Pfam" id="PF10509"/>
    </source>
</evidence>
<evidence type="ECO:0000256" key="5">
    <source>
        <dbReference type="ARBA" id="ARBA00023144"/>
    </source>
</evidence>
<dbReference type="Gene3D" id="3.30.230.10">
    <property type="match status" value="1"/>
</dbReference>
<dbReference type="SUPFAM" id="SSF54211">
    <property type="entry name" value="Ribosomal protein S5 domain 2-like"/>
    <property type="match status" value="1"/>
</dbReference>
<dbReference type="InterPro" id="IPR006206">
    <property type="entry name" value="Mevalonate/galactokinase"/>
</dbReference>
<dbReference type="PANTHER" id="PTHR10457:SF7">
    <property type="entry name" value="GALACTOKINASE-RELATED"/>
    <property type="match status" value="1"/>
</dbReference>
<dbReference type="PRINTS" id="PR00959">
    <property type="entry name" value="MEVGALKINASE"/>
</dbReference>
<evidence type="ECO:0000259" key="6">
    <source>
        <dbReference type="Pfam" id="PF00288"/>
    </source>
</evidence>
<feature type="domain" description="Galactokinase N-terminal" evidence="8">
    <location>
        <begin position="4"/>
        <end position="36"/>
    </location>
</feature>
<keyword evidence="3 9" id="KW-0808">Transferase</keyword>
<evidence type="ECO:0000256" key="2">
    <source>
        <dbReference type="ARBA" id="ARBA00022741"/>
    </source>
</evidence>
<dbReference type="Pfam" id="PF10509">
    <property type="entry name" value="GalKase_gal_bdg"/>
    <property type="match status" value="1"/>
</dbReference>
<dbReference type="GO" id="GO:0005524">
    <property type="term" value="F:ATP binding"/>
    <property type="evidence" value="ECO:0007669"/>
    <property type="project" value="UniProtKB-KW"/>
</dbReference>
<organism evidence="9 10">
    <name type="scientific">Polaribacter porphyrae</name>
    <dbReference type="NCBI Taxonomy" id="1137780"/>
    <lineage>
        <taxon>Bacteria</taxon>
        <taxon>Pseudomonadati</taxon>
        <taxon>Bacteroidota</taxon>
        <taxon>Flavobacteriia</taxon>
        <taxon>Flavobacteriales</taxon>
        <taxon>Flavobacteriaceae</taxon>
    </lineage>
</organism>
<evidence type="ECO:0000313" key="10">
    <source>
        <dbReference type="Proteomes" id="UP000238882"/>
    </source>
</evidence>
<dbReference type="PIRSF" id="PIRSF000530">
    <property type="entry name" value="Galactokinase"/>
    <property type="match status" value="1"/>
</dbReference>
<dbReference type="Proteomes" id="UP000238882">
    <property type="component" value="Unassembled WGS sequence"/>
</dbReference>
<feature type="domain" description="GHMP kinase N-terminal" evidence="6">
    <location>
        <begin position="77"/>
        <end position="163"/>
    </location>
</feature>
<keyword evidence="3 9" id="KW-0418">Kinase</keyword>
<comment type="caution">
    <text evidence="9">The sequence shown here is derived from an EMBL/GenBank/DDBJ whole genome shotgun (WGS) entry which is preliminary data.</text>
</comment>
<keyword evidence="2" id="KW-0547">Nucleotide-binding</keyword>
<dbReference type="RefSeq" id="WP_105014245.1">
    <property type="nucleotide sequence ID" value="NZ_MSCN01000001.1"/>
</dbReference>
<dbReference type="GO" id="GO:0006012">
    <property type="term" value="P:galactose metabolic process"/>
    <property type="evidence" value="ECO:0007669"/>
    <property type="project" value="UniProtKB-KW"/>
</dbReference>
<feature type="domain" description="GHMP kinase C-terminal" evidence="7">
    <location>
        <begin position="263"/>
        <end position="342"/>
    </location>
</feature>
<dbReference type="InterPro" id="IPR020568">
    <property type="entry name" value="Ribosomal_Su5_D2-typ_SF"/>
</dbReference>
<evidence type="ECO:0000256" key="1">
    <source>
        <dbReference type="ARBA" id="ARBA00006566"/>
    </source>
</evidence>
<dbReference type="Pfam" id="PF08544">
    <property type="entry name" value="GHMP_kinases_C"/>
    <property type="match status" value="1"/>
</dbReference>
<dbReference type="InterPro" id="IPR000705">
    <property type="entry name" value="Galactokinase"/>
</dbReference>
<dbReference type="GO" id="GO:0005829">
    <property type="term" value="C:cytosol"/>
    <property type="evidence" value="ECO:0007669"/>
    <property type="project" value="TreeGrafter"/>
</dbReference>
<evidence type="ECO:0000313" key="9">
    <source>
        <dbReference type="EMBL" id="PQJ77663.1"/>
    </source>
</evidence>
<dbReference type="PRINTS" id="PR00473">
    <property type="entry name" value="GALCTOKINASE"/>
</dbReference>